<dbReference type="AlphaFoldDB" id="A0A1I7UKX8"/>
<feature type="transmembrane region" description="Helical" evidence="1">
    <location>
        <begin position="112"/>
        <end position="135"/>
    </location>
</feature>
<name>A0A1I7UKX8_9PELO</name>
<reference evidence="3" key="1">
    <citation type="submission" date="2016-11" db="UniProtKB">
        <authorList>
            <consortium name="WormBaseParasite"/>
        </authorList>
    </citation>
    <scope>IDENTIFICATION</scope>
</reference>
<dbReference type="STRING" id="1561998.A0A1I7UKX8"/>
<accession>A0A1I7UKX8</accession>
<proteinExistence type="predicted"/>
<evidence type="ECO:0000313" key="2">
    <source>
        <dbReference type="Proteomes" id="UP000095282"/>
    </source>
</evidence>
<dbReference type="Proteomes" id="UP000095282">
    <property type="component" value="Unplaced"/>
</dbReference>
<evidence type="ECO:0000313" key="3">
    <source>
        <dbReference type="WBParaSite" id="Csp11.Scaffold630.g16987.t1"/>
    </source>
</evidence>
<dbReference type="PANTHER" id="PTHR45830:SF20">
    <property type="entry name" value="SERPENTINE RECEPTOR, CLASS I"/>
    <property type="match status" value="1"/>
</dbReference>
<dbReference type="InterPro" id="IPR019429">
    <property type="entry name" value="7TM_GPCR_serpentine_rcpt_Sri"/>
</dbReference>
<dbReference type="WBParaSite" id="Csp11.Scaffold630.g16987.t1">
    <property type="protein sequence ID" value="Csp11.Scaffold630.g16987.t1"/>
    <property type="gene ID" value="Csp11.Scaffold630.g16987"/>
</dbReference>
<feature type="transmembrane region" description="Helical" evidence="1">
    <location>
        <begin position="78"/>
        <end position="100"/>
    </location>
</feature>
<protein>
    <submittedName>
        <fullName evidence="3">G_PROTEIN_RECEP_F1_2 domain-containing protein</fullName>
    </submittedName>
</protein>
<feature type="transmembrane region" description="Helical" evidence="1">
    <location>
        <begin position="26"/>
        <end position="47"/>
    </location>
</feature>
<keyword evidence="1" id="KW-1133">Transmembrane helix</keyword>
<dbReference type="Pfam" id="PF10327">
    <property type="entry name" value="7TM_GPCR_Sri"/>
    <property type="match status" value="1"/>
</dbReference>
<dbReference type="Gene3D" id="1.20.1070.10">
    <property type="entry name" value="Rhodopsin 7-helix transmembrane proteins"/>
    <property type="match status" value="1"/>
</dbReference>
<dbReference type="eggNOG" id="ENOG502TJG0">
    <property type="taxonomic scope" value="Eukaryota"/>
</dbReference>
<evidence type="ECO:0000256" key="1">
    <source>
        <dbReference type="SAM" id="Phobius"/>
    </source>
</evidence>
<dbReference type="SUPFAM" id="SSF81321">
    <property type="entry name" value="Family A G protein-coupled receptor-like"/>
    <property type="match status" value="1"/>
</dbReference>
<keyword evidence="1" id="KW-0472">Membrane</keyword>
<dbReference type="PANTHER" id="PTHR45830">
    <property type="entry name" value="SERPENTINE RECEPTOR, CLASS I"/>
    <property type="match status" value="1"/>
</dbReference>
<sequence length="160" mass="17802">MFQTYPKLISGFSSLPNFAIYTLNPWFLLMAGVAIIGGLFCGAVFTLSTIDMFRMLKSVESKISTTNYKRHRAAVKSLLAQFSVTSLCLAPPFLFVLVIMSNFRYAQVTVQFLLTVFASHSSVNAVVLVITTPPYRNYVLRKPIRSQMVIKVSVGANSVF</sequence>
<keyword evidence="1" id="KW-0812">Transmembrane</keyword>
<keyword evidence="2" id="KW-1185">Reference proteome</keyword>
<organism evidence="2 3">
    <name type="scientific">Caenorhabditis tropicalis</name>
    <dbReference type="NCBI Taxonomy" id="1561998"/>
    <lineage>
        <taxon>Eukaryota</taxon>
        <taxon>Metazoa</taxon>
        <taxon>Ecdysozoa</taxon>
        <taxon>Nematoda</taxon>
        <taxon>Chromadorea</taxon>
        <taxon>Rhabditida</taxon>
        <taxon>Rhabditina</taxon>
        <taxon>Rhabditomorpha</taxon>
        <taxon>Rhabditoidea</taxon>
        <taxon>Rhabditidae</taxon>
        <taxon>Peloderinae</taxon>
        <taxon>Caenorhabditis</taxon>
    </lineage>
</organism>